<evidence type="ECO:0000256" key="5">
    <source>
        <dbReference type="PIRSR" id="PIRSR036492-1"/>
    </source>
</evidence>
<dbReference type="InterPro" id="IPR012394">
    <property type="entry name" value="Aldehyde_DH_NAD(P)"/>
</dbReference>
<evidence type="ECO:0000256" key="4">
    <source>
        <dbReference type="PIRNR" id="PIRNR036492"/>
    </source>
</evidence>
<dbReference type="InterPro" id="IPR016160">
    <property type="entry name" value="Ald_DH_CS_CYS"/>
</dbReference>
<keyword evidence="8" id="KW-0175">Coiled coil</keyword>
<evidence type="ECO:0000256" key="8">
    <source>
        <dbReference type="SAM" id="Coils"/>
    </source>
</evidence>
<keyword evidence="2 4" id="KW-0560">Oxidoreductase</keyword>
<reference evidence="10 11" key="1">
    <citation type="submission" date="2015-11" db="EMBL/GenBank/DDBJ databases">
        <title>Complete Genome Sequence of Kocuria flava strain HO-9041.</title>
        <authorList>
            <person name="Zhou M."/>
            <person name="Dai J."/>
        </authorList>
    </citation>
    <scope>NUCLEOTIDE SEQUENCE [LARGE SCALE GENOMIC DNA]</scope>
    <source>
        <strain evidence="10 11">HO-9041</strain>
    </source>
</reference>
<feature type="active site" evidence="5 6">
    <location>
        <position position="215"/>
    </location>
</feature>
<feature type="coiled-coil region" evidence="8">
    <location>
        <begin position="29"/>
        <end position="56"/>
    </location>
</feature>
<dbReference type="FunFam" id="3.40.605.10:FF:000004">
    <property type="entry name" value="Aldehyde dehydrogenase"/>
    <property type="match status" value="1"/>
</dbReference>
<evidence type="ECO:0000256" key="2">
    <source>
        <dbReference type="ARBA" id="ARBA00023002"/>
    </source>
</evidence>
<evidence type="ECO:0000256" key="6">
    <source>
        <dbReference type="PROSITE-ProRule" id="PRU10007"/>
    </source>
</evidence>
<dbReference type="InterPro" id="IPR016163">
    <property type="entry name" value="Ald_DH_C"/>
</dbReference>
<evidence type="ECO:0000256" key="1">
    <source>
        <dbReference type="ARBA" id="ARBA00009986"/>
    </source>
</evidence>
<dbReference type="PROSITE" id="PS00687">
    <property type="entry name" value="ALDEHYDE_DEHYDR_GLU"/>
    <property type="match status" value="1"/>
</dbReference>
<dbReference type="EMBL" id="CP013254">
    <property type="protein sequence ID" value="ALU40298.1"/>
    <property type="molecule type" value="Genomic_DNA"/>
</dbReference>
<dbReference type="SUPFAM" id="SSF53720">
    <property type="entry name" value="ALDH-like"/>
    <property type="match status" value="1"/>
</dbReference>
<dbReference type="KEGG" id="kfv:AS188_11615"/>
<dbReference type="InterPro" id="IPR016161">
    <property type="entry name" value="Ald_DH/histidinol_DH"/>
</dbReference>
<protein>
    <recommendedName>
        <fullName evidence="4">Aldehyde dehydrogenase</fullName>
    </recommendedName>
</protein>
<dbReference type="STRING" id="446860.AS188_11615"/>
<dbReference type="PANTHER" id="PTHR43570:SF16">
    <property type="entry name" value="ALDEHYDE DEHYDROGENASE TYPE III, ISOFORM Q"/>
    <property type="match status" value="1"/>
</dbReference>
<dbReference type="AlphaFoldDB" id="A0A0U3G645"/>
<dbReference type="GO" id="GO:0004029">
    <property type="term" value="F:aldehyde dehydrogenase (NAD+) activity"/>
    <property type="evidence" value="ECO:0007669"/>
    <property type="project" value="TreeGrafter"/>
</dbReference>
<dbReference type="Gene3D" id="3.40.309.10">
    <property type="entry name" value="Aldehyde Dehydrogenase, Chain A, domain 2"/>
    <property type="match status" value="1"/>
</dbReference>
<sequence>MQELAPAEAAAVDAAVARARAAFVPDLGLEARLDRLDRLETLVREHREELEEALAADLGKPRQEAWLTELAFTLEEVAGLRRGLPRWTAPERTRVPLSLAPARARTERQALGTVLVIAPWNYPVQLVLGPLAGALAAGNTVVVKPSEVTPSVARVLARLLEQHLGDCTSVVEGGVPETTRLLEHRFDHVFYTGNARVARVVAAAAARHLTPVTLELGGKSPAWVDATTDLRTAARRIVWGKYLNAGQTCVAPDHVLGTPEALAALEPELVRAVRQFHGEDPRRSGSYGRIVTERHLERLTRLLGQVPAEDVVCGGQAEPAERYLAPTVVRSAPDGPFMAEEIFGPVLPLVPVDSAEAAVGLITAGEKPLALYVFSEDPAVRELFARRTSSGGLSYNAPLLHLSHPGLPFGGVGASGTGAYHGRHSFETFSHRRAVLDKPQAPDTLRVVYPPYRGLRARLAAAAIGRRRARRG</sequence>
<evidence type="ECO:0000313" key="11">
    <source>
        <dbReference type="Proteomes" id="UP000057181"/>
    </source>
</evidence>
<dbReference type="CDD" id="cd07087">
    <property type="entry name" value="ALDH_F3-13-14_CALDH-like"/>
    <property type="match status" value="1"/>
</dbReference>
<evidence type="ECO:0000256" key="3">
    <source>
        <dbReference type="ARBA" id="ARBA00023027"/>
    </source>
</evidence>
<gene>
    <name evidence="10" type="ORF">AS188_11615</name>
</gene>
<name>A0A0U3G645_9MICC</name>
<evidence type="ECO:0000259" key="9">
    <source>
        <dbReference type="Pfam" id="PF00171"/>
    </source>
</evidence>
<feature type="active site" evidence="5">
    <location>
        <position position="249"/>
    </location>
</feature>
<evidence type="ECO:0000256" key="7">
    <source>
        <dbReference type="RuleBase" id="RU003345"/>
    </source>
</evidence>
<dbReference type="PIRSF" id="PIRSF036492">
    <property type="entry name" value="ALDH"/>
    <property type="match status" value="1"/>
</dbReference>
<evidence type="ECO:0000313" key="10">
    <source>
        <dbReference type="EMBL" id="ALU40298.1"/>
    </source>
</evidence>
<dbReference type="InterPro" id="IPR029510">
    <property type="entry name" value="Ald_DH_CS_GLU"/>
</dbReference>
<dbReference type="InterPro" id="IPR015590">
    <property type="entry name" value="Aldehyde_DH_dom"/>
</dbReference>
<dbReference type="InterPro" id="IPR016162">
    <property type="entry name" value="Ald_DH_N"/>
</dbReference>
<dbReference type="Gene3D" id="3.40.605.10">
    <property type="entry name" value="Aldehyde Dehydrogenase, Chain A, domain 1"/>
    <property type="match status" value="1"/>
</dbReference>
<dbReference type="Proteomes" id="UP000057181">
    <property type="component" value="Chromosome"/>
</dbReference>
<dbReference type="GO" id="GO:0005737">
    <property type="term" value="C:cytoplasm"/>
    <property type="evidence" value="ECO:0007669"/>
    <property type="project" value="TreeGrafter"/>
</dbReference>
<dbReference type="PROSITE" id="PS00070">
    <property type="entry name" value="ALDEHYDE_DEHYDR_CYS"/>
    <property type="match status" value="1"/>
</dbReference>
<dbReference type="Pfam" id="PF00171">
    <property type="entry name" value="Aldedh"/>
    <property type="match status" value="1"/>
</dbReference>
<organism evidence="10 11">
    <name type="scientific">Kocuria flava</name>
    <dbReference type="NCBI Taxonomy" id="446860"/>
    <lineage>
        <taxon>Bacteria</taxon>
        <taxon>Bacillati</taxon>
        <taxon>Actinomycetota</taxon>
        <taxon>Actinomycetes</taxon>
        <taxon>Micrococcales</taxon>
        <taxon>Micrococcaceae</taxon>
        <taxon>Kocuria</taxon>
    </lineage>
</organism>
<comment type="similarity">
    <text evidence="1 4 7">Belongs to the aldehyde dehydrogenase family.</text>
</comment>
<proteinExistence type="inferred from homology"/>
<keyword evidence="3" id="KW-0520">NAD</keyword>
<dbReference type="PANTHER" id="PTHR43570">
    <property type="entry name" value="ALDEHYDE DEHYDROGENASE"/>
    <property type="match status" value="1"/>
</dbReference>
<accession>A0A0U3G645</accession>
<dbReference type="GO" id="GO:0006081">
    <property type="term" value="P:aldehyde metabolic process"/>
    <property type="evidence" value="ECO:0007669"/>
    <property type="project" value="InterPro"/>
</dbReference>
<dbReference type="FunFam" id="3.40.309.10:FF:000003">
    <property type="entry name" value="Aldehyde dehydrogenase"/>
    <property type="match status" value="1"/>
</dbReference>
<feature type="domain" description="Aldehyde dehydrogenase" evidence="9">
    <location>
        <begin position="4"/>
        <end position="434"/>
    </location>
</feature>